<gene>
    <name evidence="2" type="ORF">PXEA_LOCUS31649</name>
</gene>
<sequence>MDLVSASSSSHNDSRYAYASWNNTSGHPTNPGTPQQAGAKTLNASTIHVENRPFKYTKQTLDNKKNNINFDPGEKGRWNQAQDGQNWTNPLAINRSLPNNEPIEARRESVPLEAQRGQERMVHQHGKRIDYTLQEQPDRTTYQLSENVKKEKMDLFVTASRQSIVSKKDYVFPNVKNRQEIQLSITLRPEAVGQQINSVAVANSNPALGTVAPWQTRPCPQGYTDSRKPQLTDKLGDHTDEAEDNEANGLVTIKSWQRSRQPLEGTGTLGGLKASPLVRPSGVGLSETNHRKIGNGHWYAKPLEQCENALADGFNESPSPTKGQHHQLPSWQQRKKYYRQGPAGANEYHRLSQETDEAIRGTQLARPYGHYEKQRIGKRAYHHRVYQQHEQPKLDRESWIAGEEGVERAGTEFAGAFVEGQVEVVQAPVLPLPSQAEEVCLLPPGEVTRSTSLSPSRVKVPSQIGTCWPEQGSLVKEEIGSPLYLRSRSSQRGSDRHYKQLNNSQKRYKKNATSRSLSRYRTTDLDSAMAEASCAEDRDRMQTKRERISDPEQNKASTSASLYNLTRHNYSMSTVVGAIPPESPCYSAHQCFSGARSYTSLLETNIDTGENFELPLVVNTNVGSFRDVEADNSRRHNLYSSTPLGHHLENAGRNDWQAGEEVATAIPPVHSAANTADERARSLFNLSSMQTSGQYSGTPSYGRSAMPEVAANSGSRLPHGFCGTVGQGGKSSSGQPWQKAKSMQGLLHGDAANYPFGTHISGSQEVMPFSGAGCHGGVDKGNASGYGLTKTSSLIAKLRERARSSYELRVAQSLSKLDLPEWLDKYDFEEAPSSLGGRITASRFCNALGTAAEQTQDNQSFEEDLRQVHAASLALSQASFANITLPSFRYASPAAAGSSRFLASYYKRHQQQTLQPLRSPTRLGPLDARTADAGAA</sequence>
<accession>A0A448XJK7</accession>
<feature type="region of interest" description="Disordered" evidence="1">
    <location>
        <begin position="212"/>
        <end position="242"/>
    </location>
</feature>
<reference evidence="2" key="1">
    <citation type="submission" date="2018-11" db="EMBL/GenBank/DDBJ databases">
        <authorList>
            <consortium name="Pathogen Informatics"/>
        </authorList>
    </citation>
    <scope>NUCLEOTIDE SEQUENCE</scope>
</reference>
<dbReference type="Proteomes" id="UP000784294">
    <property type="component" value="Unassembled WGS sequence"/>
</dbReference>
<feature type="compositionally biased region" description="Basic and acidic residues" evidence="1">
    <location>
        <begin position="535"/>
        <end position="553"/>
    </location>
</feature>
<feature type="compositionally biased region" description="Basic and acidic residues" evidence="1">
    <location>
        <begin position="225"/>
        <end position="239"/>
    </location>
</feature>
<feature type="compositionally biased region" description="Polar residues" evidence="1">
    <location>
        <begin position="20"/>
        <end position="40"/>
    </location>
</feature>
<feature type="region of interest" description="Disordered" evidence="1">
    <location>
        <begin position="19"/>
        <end position="40"/>
    </location>
</feature>
<protein>
    <submittedName>
        <fullName evidence="2">Uncharacterized protein</fullName>
    </submittedName>
</protein>
<feature type="region of interest" description="Disordered" evidence="1">
    <location>
        <begin position="485"/>
        <end position="558"/>
    </location>
</feature>
<feature type="region of interest" description="Disordered" evidence="1">
    <location>
        <begin position="690"/>
        <end position="742"/>
    </location>
</feature>
<comment type="caution">
    <text evidence="2">The sequence shown here is derived from an EMBL/GenBank/DDBJ whole genome shotgun (WGS) entry which is preliminary data.</text>
</comment>
<evidence type="ECO:0000313" key="3">
    <source>
        <dbReference type="Proteomes" id="UP000784294"/>
    </source>
</evidence>
<feature type="region of interest" description="Disordered" evidence="1">
    <location>
        <begin position="313"/>
        <end position="334"/>
    </location>
</feature>
<feature type="compositionally biased region" description="Polar residues" evidence="1">
    <location>
        <begin position="316"/>
        <end position="332"/>
    </location>
</feature>
<dbReference type="AlphaFoldDB" id="A0A448XJK7"/>
<feature type="compositionally biased region" description="Polar residues" evidence="1">
    <location>
        <begin position="690"/>
        <end position="701"/>
    </location>
</feature>
<organism evidence="2 3">
    <name type="scientific">Protopolystoma xenopodis</name>
    <dbReference type="NCBI Taxonomy" id="117903"/>
    <lineage>
        <taxon>Eukaryota</taxon>
        <taxon>Metazoa</taxon>
        <taxon>Spiralia</taxon>
        <taxon>Lophotrochozoa</taxon>
        <taxon>Platyhelminthes</taxon>
        <taxon>Monogenea</taxon>
        <taxon>Polyopisthocotylea</taxon>
        <taxon>Polystomatidea</taxon>
        <taxon>Polystomatidae</taxon>
        <taxon>Protopolystoma</taxon>
    </lineage>
</organism>
<proteinExistence type="predicted"/>
<evidence type="ECO:0000256" key="1">
    <source>
        <dbReference type="SAM" id="MobiDB-lite"/>
    </source>
</evidence>
<dbReference type="EMBL" id="CAAALY010257212">
    <property type="protein sequence ID" value="VEL38209.1"/>
    <property type="molecule type" value="Genomic_DNA"/>
</dbReference>
<name>A0A448XJK7_9PLAT</name>
<feature type="non-terminal residue" evidence="2">
    <location>
        <position position="1"/>
    </location>
</feature>
<keyword evidence="3" id="KW-1185">Reference proteome</keyword>
<evidence type="ECO:0000313" key="2">
    <source>
        <dbReference type="EMBL" id="VEL38209.1"/>
    </source>
</evidence>
<feature type="region of interest" description="Disordered" evidence="1">
    <location>
        <begin position="912"/>
        <end position="936"/>
    </location>
</feature>
<dbReference type="OrthoDB" id="6431454at2759"/>